<name>A0A6B0YVC4_9CHLR</name>
<dbReference type="EMBL" id="VXRG01000131">
    <property type="protein sequence ID" value="MXY95010.1"/>
    <property type="molecule type" value="Genomic_DNA"/>
</dbReference>
<dbReference type="InterPro" id="IPR050417">
    <property type="entry name" value="Sugar_Epim/Isomerase"/>
</dbReference>
<evidence type="ECO:0000313" key="3">
    <source>
        <dbReference type="EMBL" id="MXY95010.1"/>
    </source>
</evidence>
<dbReference type="PANTHER" id="PTHR43489:SF7">
    <property type="entry name" value="3-DEHYDRO-D-GULOSIDE 4-EPIMERASE-RELATED"/>
    <property type="match status" value="1"/>
</dbReference>
<evidence type="ECO:0000259" key="2">
    <source>
        <dbReference type="Pfam" id="PF01261"/>
    </source>
</evidence>
<protein>
    <submittedName>
        <fullName evidence="3">Sugar phosphate isomerase/epimerase</fullName>
    </submittedName>
</protein>
<keyword evidence="1 3" id="KW-0413">Isomerase</keyword>
<feature type="domain" description="Xylose isomerase-like TIM barrel" evidence="2">
    <location>
        <begin position="35"/>
        <end position="285"/>
    </location>
</feature>
<organism evidence="3">
    <name type="scientific">Caldilineaceae bacterium SB0664_bin_27</name>
    <dbReference type="NCBI Taxonomy" id="2605260"/>
    <lineage>
        <taxon>Bacteria</taxon>
        <taxon>Bacillati</taxon>
        <taxon>Chloroflexota</taxon>
        <taxon>Caldilineae</taxon>
        <taxon>Caldilineales</taxon>
        <taxon>Caldilineaceae</taxon>
    </lineage>
</organism>
<gene>
    <name evidence="3" type="ORF">F4Y42_16340</name>
</gene>
<reference evidence="3" key="1">
    <citation type="submission" date="2019-09" db="EMBL/GenBank/DDBJ databases">
        <title>Characterisation of the sponge microbiome using genome-centric metagenomics.</title>
        <authorList>
            <person name="Engelberts J.P."/>
            <person name="Robbins S.J."/>
            <person name="De Goeij J.M."/>
            <person name="Aranda M."/>
            <person name="Bell S.C."/>
            <person name="Webster N.S."/>
        </authorList>
    </citation>
    <scope>NUCLEOTIDE SEQUENCE</scope>
    <source>
        <strain evidence="3">SB0664_bin_27</strain>
    </source>
</reference>
<dbReference type="Gene3D" id="3.20.20.150">
    <property type="entry name" value="Divalent-metal-dependent TIM barrel enzymes"/>
    <property type="match status" value="1"/>
</dbReference>
<sequence>MTEEGRAVAHKYSVILVTLASDGGNVWERPREVLETVADAGYDGVDLDAEPDRIDAKLFNEVASMAASLGLKIPALICAWGGWHAGEVRDLASSDESVRDYAVRYTKKCVDLAASLDEPPLIEIAAVPPGSEYPVTSVPRPVLRRNFVKSTREIGAYAAPRGVRVAIEPINRFEGYAGFLNSIVEAKSVADEVGAENVGVLADFFHVNIEDGALTDTLRLAGDSLMCIHLADNNRQAPGTGHIDFLQVVRTLNAMGYGGYLSLDAVPAKPDWKTLVKSSIRFMKQMEETAALQDRISGAERGGGG</sequence>
<dbReference type="Pfam" id="PF01261">
    <property type="entry name" value="AP_endonuc_2"/>
    <property type="match status" value="1"/>
</dbReference>
<dbReference type="AlphaFoldDB" id="A0A6B0YVC4"/>
<accession>A0A6B0YVC4</accession>
<dbReference type="InterPro" id="IPR013022">
    <property type="entry name" value="Xyl_isomerase-like_TIM-brl"/>
</dbReference>
<dbReference type="InterPro" id="IPR036237">
    <property type="entry name" value="Xyl_isomerase-like_sf"/>
</dbReference>
<dbReference type="GO" id="GO:0016853">
    <property type="term" value="F:isomerase activity"/>
    <property type="evidence" value="ECO:0007669"/>
    <property type="project" value="UniProtKB-KW"/>
</dbReference>
<comment type="caution">
    <text evidence="3">The sequence shown here is derived from an EMBL/GenBank/DDBJ whole genome shotgun (WGS) entry which is preliminary data.</text>
</comment>
<evidence type="ECO:0000256" key="1">
    <source>
        <dbReference type="ARBA" id="ARBA00023235"/>
    </source>
</evidence>
<dbReference type="PANTHER" id="PTHR43489">
    <property type="entry name" value="ISOMERASE"/>
    <property type="match status" value="1"/>
</dbReference>
<dbReference type="SUPFAM" id="SSF51658">
    <property type="entry name" value="Xylose isomerase-like"/>
    <property type="match status" value="1"/>
</dbReference>
<proteinExistence type="predicted"/>